<keyword evidence="4" id="KW-1185">Reference proteome</keyword>
<evidence type="ECO:0000313" key="4">
    <source>
        <dbReference type="Proteomes" id="UP000515203"/>
    </source>
</evidence>
<organism evidence="4 5">
    <name type="scientific">Octodon degus</name>
    <name type="common">Degu</name>
    <name type="synonym">Sciurus degus</name>
    <dbReference type="NCBI Taxonomy" id="10160"/>
    <lineage>
        <taxon>Eukaryota</taxon>
        <taxon>Metazoa</taxon>
        <taxon>Chordata</taxon>
        <taxon>Craniata</taxon>
        <taxon>Vertebrata</taxon>
        <taxon>Euteleostomi</taxon>
        <taxon>Mammalia</taxon>
        <taxon>Eutheria</taxon>
        <taxon>Euarchontoglires</taxon>
        <taxon>Glires</taxon>
        <taxon>Rodentia</taxon>
        <taxon>Hystricomorpha</taxon>
        <taxon>Octodontidae</taxon>
        <taxon>Octodon</taxon>
    </lineage>
</organism>
<evidence type="ECO:0000256" key="1">
    <source>
        <dbReference type="ARBA" id="ARBA00022723"/>
    </source>
</evidence>
<evidence type="ECO:0000256" key="2">
    <source>
        <dbReference type="ARBA" id="ARBA00022837"/>
    </source>
</evidence>
<dbReference type="InterPro" id="IPR013787">
    <property type="entry name" value="S100_Ca-bd_sub"/>
</dbReference>
<dbReference type="OrthoDB" id="26525at2759"/>
<sequence length="150" mass="16827">MAGSLSRCWRWFVSTLYKYSGRDEDKFRLSKGEMKELVQKELPSFVGDKVDEEGPKKLTGELDQNSDQQVGLKEIAVFLALLTIMSSDPKTSSPPTHASPQNRAFLKTELFTFGCGSLESRKTLPLDLITTRSSHLCNAHSQRLTFQPEG</sequence>
<dbReference type="PANTHER" id="PTHR11639">
    <property type="entry name" value="S100 CALCIUM-BINDING PROTEIN"/>
    <property type="match status" value="1"/>
</dbReference>
<dbReference type="InterPro" id="IPR011992">
    <property type="entry name" value="EF-hand-dom_pair"/>
</dbReference>
<gene>
    <name evidence="5" type="primary">LOC101581773</name>
</gene>
<dbReference type="PROSITE" id="PS00018">
    <property type="entry name" value="EF_HAND_1"/>
    <property type="match status" value="1"/>
</dbReference>
<protein>
    <submittedName>
        <fullName evidence="5">LOW QUALITY PROTEIN: protein S100-A2</fullName>
    </submittedName>
</protein>
<evidence type="ECO:0000313" key="5">
    <source>
        <dbReference type="RefSeq" id="XP_012369873.1"/>
    </source>
</evidence>
<dbReference type="GO" id="GO:0043542">
    <property type="term" value="P:endothelial cell migration"/>
    <property type="evidence" value="ECO:0007669"/>
    <property type="project" value="TreeGrafter"/>
</dbReference>
<evidence type="ECO:0000259" key="3">
    <source>
        <dbReference type="SMART" id="SM01394"/>
    </source>
</evidence>
<dbReference type="GO" id="GO:0005509">
    <property type="term" value="F:calcium ion binding"/>
    <property type="evidence" value="ECO:0007669"/>
    <property type="project" value="TreeGrafter"/>
</dbReference>
<dbReference type="InParanoid" id="A0A6P3VAX0"/>
<dbReference type="GeneID" id="101581773"/>
<dbReference type="SMART" id="SM01394">
    <property type="entry name" value="S_100"/>
    <property type="match status" value="1"/>
</dbReference>
<dbReference type="PANTHER" id="PTHR11639:SF59">
    <property type="entry name" value="PROTEIN S100-A2"/>
    <property type="match status" value="1"/>
</dbReference>
<reference evidence="5" key="1">
    <citation type="submission" date="2025-08" db="UniProtKB">
        <authorList>
            <consortium name="RefSeq"/>
        </authorList>
    </citation>
    <scope>IDENTIFICATION</scope>
</reference>
<dbReference type="CDD" id="cd00213">
    <property type="entry name" value="S-100"/>
    <property type="match status" value="1"/>
</dbReference>
<dbReference type="SUPFAM" id="SSF47473">
    <property type="entry name" value="EF-hand"/>
    <property type="match status" value="1"/>
</dbReference>
<dbReference type="Proteomes" id="UP000515203">
    <property type="component" value="Unplaced"/>
</dbReference>
<dbReference type="GO" id="GO:0048306">
    <property type="term" value="F:calcium-dependent protein binding"/>
    <property type="evidence" value="ECO:0007669"/>
    <property type="project" value="TreeGrafter"/>
</dbReference>
<dbReference type="InterPro" id="IPR034325">
    <property type="entry name" value="S-100_dom"/>
</dbReference>
<dbReference type="Pfam" id="PF01023">
    <property type="entry name" value="S_100"/>
    <property type="match status" value="1"/>
</dbReference>
<dbReference type="GO" id="GO:0046914">
    <property type="term" value="F:transition metal ion binding"/>
    <property type="evidence" value="ECO:0007669"/>
    <property type="project" value="InterPro"/>
</dbReference>
<dbReference type="Gene3D" id="1.10.238.10">
    <property type="entry name" value="EF-hand"/>
    <property type="match status" value="1"/>
</dbReference>
<dbReference type="InterPro" id="IPR018247">
    <property type="entry name" value="EF_Hand_1_Ca_BS"/>
</dbReference>
<keyword evidence="1" id="KW-0479">Metal-binding</keyword>
<accession>A0A6P3VAX0</accession>
<name>A0A6P3VAX0_OCTDE</name>
<proteinExistence type="predicted"/>
<feature type="domain" description="S100/CaBP-9k-type calcium binding subdomain" evidence="3">
    <location>
        <begin position="5"/>
        <end position="47"/>
    </location>
</feature>
<dbReference type="AlphaFoldDB" id="A0A6P3VAX0"/>
<dbReference type="RefSeq" id="XP_012369873.1">
    <property type="nucleotide sequence ID" value="XM_012514419.2"/>
</dbReference>
<keyword evidence="2" id="KW-0106">Calcium</keyword>